<accession>A0ABS9QJW3</accession>
<comment type="caution">
    <text evidence="9">The sequence shown here is derived from an EMBL/GenBank/DDBJ whole genome shotgun (WGS) entry which is preliminary data.</text>
</comment>
<evidence type="ECO:0000256" key="5">
    <source>
        <dbReference type="ARBA" id="ARBA00022989"/>
    </source>
</evidence>
<evidence type="ECO:0000256" key="1">
    <source>
        <dbReference type="ARBA" id="ARBA00004429"/>
    </source>
</evidence>
<feature type="transmembrane region" description="Helical" evidence="8">
    <location>
        <begin position="172"/>
        <end position="193"/>
    </location>
</feature>
<evidence type="ECO:0000256" key="8">
    <source>
        <dbReference type="SAM" id="Phobius"/>
    </source>
</evidence>
<dbReference type="PANTHER" id="PTHR43549:SF3">
    <property type="entry name" value="MULTIDRUG RESISTANCE PROTEIN YPNP-RELATED"/>
    <property type="match status" value="1"/>
</dbReference>
<proteinExistence type="predicted"/>
<keyword evidence="2" id="KW-0813">Transport</keyword>
<feature type="transmembrane region" description="Helical" evidence="8">
    <location>
        <begin position="427"/>
        <end position="447"/>
    </location>
</feature>
<dbReference type="CDD" id="cd13138">
    <property type="entry name" value="MATE_yoeA_like"/>
    <property type="match status" value="1"/>
</dbReference>
<dbReference type="InterPro" id="IPR048279">
    <property type="entry name" value="MdtK-like"/>
</dbReference>
<dbReference type="Proteomes" id="UP001201701">
    <property type="component" value="Unassembled WGS sequence"/>
</dbReference>
<evidence type="ECO:0000256" key="6">
    <source>
        <dbReference type="ARBA" id="ARBA00023136"/>
    </source>
</evidence>
<evidence type="ECO:0000313" key="10">
    <source>
        <dbReference type="Proteomes" id="UP001201701"/>
    </source>
</evidence>
<dbReference type="RefSeq" id="WP_239369126.1">
    <property type="nucleotide sequence ID" value="NZ_JAKREW010000028.1"/>
</dbReference>
<dbReference type="NCBIfam" id="TIGR00797">
    <property type="entry name" value="matE"/>
    <property type="match status" value="1"/>
</dbReference>
<dbReference type="PANTHER" id="PTHR43549">
    <property type="entry name" value="MULTIDRUG RESISTANCE PROTEIN YPNP-RELATED"/>
    <property type="match status" value="1"/>
</dbReference>
<feature type="transmembrane region" description="Helical" evidence="8">
    <location>
        <begin position="98"/>
        <end position="120"/>
    </location>
</feature>
<comment type="subcellular location">
    <subcellularLocation>
        <location evidence="1">Cell inner membrane</location>
        <topology evidence="1">Multi-pass membrane protein</topology>
    </subcellularLocation>
</comment>
<reference evidence="9 10" key="1">
    <citation type="submission" date="2022-02" db="EMBL/GenBank/DDBJ databases">
        <title>Draft genome sequence of Mezorhizobium retamae strain IRAMC:0171 isolated from Retama raetam nodules.</title>
        <authorList>
            <person name="Bengaied R."/>
            <person name="Sbissi I."/>
            <person name="Huber K."/>
            <person name="Ghodbane F."/>
            <person name="Nouioui I."/>
            <person name="Tarhouni M."/>
            <person name="Gtari M."/>
        </authorList>
    </citation>
    <scope>NUCLEOTIDE SEQUENCE [LARGE SCALE GENOMIC DNA]</scope>
    <source>
        <strain evidence="9 10">IRAMC:0171</strain>
    </source>
</reference>
<keyword evidence="3" id="KW-1003">Cell membrane</keyword>
<feature type="transmembrane region" description="Helical" evidence="8">
    <location>
        <begin position="63"/>
        <end position="86"/>
    </location>
</feature>
<keyword evidence="4 8" id="KW-0812">Transmembrane</keyword>
<protein>
    <submittedName>
        <fullName evidence="9">MATE family efflux transporter</fullName>
    </submittedName>
</protein>
<evidence type="ECO:0000256" key="3">
    <source>
        <dbReference type="ARBA" id="ARBA00022475"/>
    </source>
</evidence>
<organism evidence="9 10">
    <name type="scientific">Mesorhizobium retamae</name>
    <dbReference type="NCBI Taxonomy" id="2912854"/>
    <lineage>
        <taxon>Bacteria</taxon>
        <taxon>Pseudomonadati</taxon>
        <taxon>Pseudomonadota</taxon>
        <taxon>Alphaproteobacteria</taxon>
        <taxon>Hyphomicrobiales</taxon>
        <taxon>Phyllobacteriaceae</taxon>
        <taxon>Mesorhizobium</taxon>
    </lineage>
</organism>
<evidence type="ECO:0000256" key="4">
    <source>
        <dbReference type="ARBA" id="ARBA00022692"/>
    </source>
</evidence>
<feature type="transmembrane region" description="Helical" evidence="8">
    <location>
        <begin position="255"/>
        <end position="275"/>
    </location>
</feature>
<keyword evidence="10" id="KW-1185">Reference proteome</keyword>
<keyword evidence="6 8" id="KW-0472">Membrane</keyword>
<feature type="region of interest" description="Disordered" evidence="7">
    <location>
        <begin position="463"/>
        <end position="488"/>
    </location>
</feature>
<feature type="transmembrane region" description="Helical" evidence="8">
    <location>
        <begin position="295"/>
        <end position="315"/>
    </location>
</feature>
<sequence>MNDKTSRRPCDLTNGPIASTLLIFALPVLGSNVLQSLNGSINSVWVGRFLGETALAATSNANLVLFLLLGTMFGIGMAATILVAQSVGARDMVEARRIVGTSATFFFLVSLVFAFGGWLFVDQILGLLGTPADVMPLARAYLVIIFAAVPAANLLSFVMTILRGAGDSRTPFYFMALAVVLDIILNPLLIIGFGPIPGFGIAGSALATLIGQTVSVAAILILLYRRKHPLRLAGPDLALLKPDPRLLRIVVTKGIPMGLQMIVISMAALVLMGMVNGYGSQVAAAYGIAAQLWTYIQMPALAIGAAVSSMAAQNVGARRWDRIGRIAAAGVGFNLLLTGTLVLLLYVFDRAMLGLFLAADGAAVDIAQHINNLASWSFILFGVTIVLFATVRATGAVMPPLIILIISVLFIRTGFAYALRDMLGQDALWWSFPAGSIASLVLAVAYYRFGKWRTMHMIEEERPAAGEPPDTGLGVPRGRAALTPQGES</sequence>
<evidence type="ECO:0000313" key="9">
    <source>
        <dbReference type="EMBL" id="MCG7507710.1"/>
    </source>
</evidence>
<dbReference type="Pfam" id="PF01554">
    <property type="entry name" value="MatE"/>
    <property type="match status" value="2"/>
</dbReference>
<dbReference type="EMBL" id="JAKREW010000028">
    <property type="protein sequence ID" value="MCG7507710.1"/>
    <property type="molecule type" value="Genomic_DNA"/>
</dbReference>
<dbReference type="PIRSF" id="PIRSF006603">
    <property type="entry name" value="DinF"/>
    <property type="match status" value="1"/>
</dbReference>
<name>A0ABS9QJW3_9HYPH</name>
<evidence type="ECO:0000256" key="7">
    <source>
        <dbReference type="SAM" id="MobiDB-lite"/>
    </source>
</evidence>
<feature type="transmembrane region" description="Helical" evidence="8">
    <location>
        <begin position="199"/>
        <end position="224"/>
    </location>
</feature>
<feature type="transmembrane region" description="Helical" evidence="8">
    <location>
        <begin position="397"/>
        <end position="415"/>
    </location>
</feature>
<feature type="transmembrane region" description="Helical" evidence="8">
    <location>
        <begin position="373"/>
        <end position="390"/>
    </location>
</feature>
<dbReference type="InterPro" id="IPR052031">
    <property type="entry name" value="Membrane_Transporter-Flippase"/>
</dbReference>
<feature type="transmembrane region" description="Helical" evidence="8">
    <location>
        <begin position="327"/>
        <end position="348"/>
    </location>
</feature>
<feature type="transmembrane region" description="Helical" evidence="8">
    <location>
        <begin position="12"/>
        <end position="30"/>
    </location>
</feature>
<dbReference type="InterPro" id="IPR002528">
    <property type="entry name" value="MATE_fam"/>
</dbReference>
<keyword evidence="5 8" id="KW-1133">Transmembrane helix</keyword>
<feature type="transmembrane region" description="Helical" evidence="8">
    <location>
        <begin position="140"/>
        <end position="160"/>
    </location>
</feature>
<evidence type="ECO:0000256" key="2">
    <source>
        <dbReference type="ARBA" id="ARBA00022448"/>
    </source>
</evidence>
<gene>
    <name evidence="9" type="ORF">L4923_21975</name>
</gene>